<evidence type="ECO:0000313" key="1">
    <source>
        <dbReference type="EMBL" id="MBE8712514.1"/>
    </source>
</evidence>
<proteinExistence type="predicted"/>
<name>A0A928YP32_9SPHI</name>
<gene>
    <name evidence="1" type="ORF">C4F49_02315</name>
</gene>
<sequence length="64" mass="7421">MKITAQPQIIKAILESLTTNVSAQGISMRCKIVQTETTVEFIPLEKVTPQDWFWLGYFVREYVE</sequence>
<dbReference type="AlphaFoldDB" id="A0A928YP32"/>
<evidence type="ECO:0000313" key="2">
    <source>
        <dbReference type="Proteomes" id="UP000616201"/>
    </source>
</evidence>
<keyword evidence="2" id="KW-1185">Reference proteome</keyword>
<organism evidence="1 2">
    <name type="scientific">Sphingobacterium hungaricum</name>
    <dbReference type="NCBI Taxonomy" id="2082723"/>
    <lineage>
        <taxon>Bacteria</taxon>
        <taxon>Pseudomonadati</taxon>
        <taxon>Bacteroidota</taxon>
        <taxon>Sphingobacteriia</taxon>
        <taxon>Sphingobacteriales</taxon>
        <taxon>Sphingobacteriaceae</taxon>
        <taxon>Sphingobacterium</taxon>
    </lineage>
</organism>
<dbReference type="Proteomes" id="UP000616201">
    <property type="component" value="Unassembled WGS sequence"/>
</dbReference>
<reference evidence="1" key="1">
    <citation type="submission" date="2018-02" db="EMBL/GenBank/DDBJ databases">
        <authorList>
            <person name="Vasarhelyi B.M."/>
            <person name="Deshmukh S."/>
            <person name="Balint B."/>
            <person name="Kukolya J."/>
        </authorList>
    </citation>
    <scope>NUCLEOTIDE SEQUENCE</scope>
    <source>
        <strain evidence="1">KB22</strain>
    </source>
</reference>
<dbReference type="EMBL" id="PRDK01000001">
    <property type="protein sequence ID" value="MBE8712514.1"/>
    <property type="molecule type" value="Genomic_DNA"/>
</dbReference>
<protein>
    <submittedName>
        <fullName evidence="1">Uncharacterized protein</fullName>
    </submittedName>
</protein>
<comment type="caution">
    <text evidence="1">The sequence shown here is derived from an EMBL/GenBank/DDBJ whole genome shotgun (WGS) entry which is preliminary data.</text>
</comment>
<accession>A0A928YP32</accession>